<evidence type="ECO:0000259" key="1">
    <source>
        <dbReference type="Pfam" id="PF12697"/>
    </source>
</evidence>
<protein>
    <recommendedName>
        <fullName evidence="1">AB hydrolase-1 domain-containing protein</fullName>
    </recommendedName>
</protein>
<dbReference type="PATRIC" id="fig|1280951.3.peg.3359"/>
<evidence type="ECO:0000313" key="3">
    <source>
        <dbReference type="Proteomes" id="UP000025061"/>
    </source>
</evidence>
<dbReference type="Gene3D" id="3.40.50.1820">
    <property type="entry name" value="alpha/beta hydrolase"/>
    <property type="match status" value="1"/>
</dbReference>
<dbReference type="Pfam" id="PF12697">
    <property type="entry name" value="Abhydrolase_6"/>
    <property type="match status" value="1"/>
</dbReference>
<reference evidence="2 3" key="1">
    <citation type="submission" date="2013-04" db="EMBL/GenBank/DDBJ databases">
        <title>Hyphomonas hirschiana VP5 Genome Sequencing.</title>
        <authorList>
            <person name="Lai Q."/>
            <person name="Shao Z."/>
        </authorList>
    </citation>
    <scope>NUCLEOTIDE SEQUENCE [LARGE SCALE GENOMIC DNA]</scope>
    <source>
        <strain evidence="2 3">VP5</strain>
    </source>
</reference>
<dbReference type="RefSeq" id="WP_011648177.1">
    <property type="nucleotide sequence ID" value="NZ_ARYI01000021.1"/>
</dbReference>
<accession>A0A059F8J8</accession>
<dbReference type="EMBL" id="ARYI01000021">
    <property type="protein sequence ID" value="KCZ86924.1"/>
    <property type="molecule type" value="Genomic_DNA"/>
</dbReference>
<proteinExistence type="predicted"/>
<sequence length="253" mass="27247">MGDLLMIHGVGCDGSAWDRMKPLFEAAGWTCHTPTLFPDRRVKENPPANLAELGLQDYIGAMQAEARRIAAATGSKPAVIGHSMGGLIAQALTEKGEVSKAVFLTPAQPKGCAVIGLSVAWTFFNVILSQDRKKSYKVWKTGFSYGVLNRVPKARHDEIYAGALYDSGKVYGDITDGIEIDETRITVPTLTIAASQDRATLAKAVRKVAAKYAASPVPGDFLEYPQNAHWIVDEPGTDLVVADIAAWLEKSSS</sequence>
<dbReference type="AlphaFoldDB" id="A0A059F8J8"/>
<keyword evidence="3" id="KW-1185">Reference proteome</keyword>
<gene>
    <name evidence="2" type="ORF">HHI_16667</name>
</gene>
<dbReference type="Proteomes" id="UP000025061">
    <property type="component" value="Unassembled WGS sequence"/>
</dbReference>
<comment type="caution">
    <text evidence="2">The sequence shown here is derived from an EMBL/GenBank/DDBJ whole genome shotgun (WGS) entry which is preliminary data.</text>
</comment>
<dbReference type="SUPFAM" id="SSF53474">
    <property type="entry name" value="alpha/beta-Hydrolases"/>
    <property type="match status" value="1"/>
</dbReference>
<dbReference type="InterPro" id="IPR000073">
    <property type="entry name" value="AB_hydrolase_1"/>
</dbReference>
<name>A0A059F8J8_9PROT</name>
<dbReference type="InterPro" id="IPR029058">
    <property type="entry name" value="AB_hydrolase_fold"/>
</dbReference>
<organism evidence="2 3">
    <name type="scientific">Hyphomonas hirschiana VP5</name>
    <dbReference type="NCBI Taxonomy" id="1280951"/>
    <lineage>
        <taxon>Bacteria</taxon>
        <taxon>Pseudomonadati</taxon>
        <taxon>Pseudomonadota</taxon>
        <taxon>Alphaproteobacteria</taxon>
        <taxon>Hyphomonadales</taxon>
        <taxon>Hyphomonadaceae</taxon>
        <taxon>Hyphomonas</taxon>
    </lineage>
</organism>
<feature type="domain" description="AB hydrolase-1" evidence="1">
    <location>
        <begin position="4"/>
        <end position="238"/>
    </location>
</feature>
<evidence type="ECO:0000313" key="2">
    <source>
        <dbReference type="EMBL" id="KCZ86924.1"/>
    </source>
</evidence>